<reference evidence="2 3" key="1">
    <citation type="journal article" date="2016" name="Sci. Rep.">
        <title>Metabolic traits of an uncultured archaeal lineage -MSBL1- from brine pools of the Red Sea.</title>
        <authorList>
            <person name="Mwirichia R."/>
            <person name="Alam I."/>
            <person name="Rashid M."/>
            <person name="Vinu M."/>
            <person name="Ba-Alawi W."/>
            <person name="Anthony Kamau A."/>
            <person name="Kamanda Ngugi D."/>
            <person name="Goker M."/>
            <person name="Klenk H.P."/>
            <person name="Bajic V."/>
            <person name="Stingl U."/>
        </authorList>
    </citation>
    <scope>NUCLEOTIDE SEQUENCE [LARGE SCALE GENOMIC DNA]</scope>
    <source>
        <strain evidence="2">SCGC-AAA382C18</strain>
    </source>
</reference>
<dbReference type="PANTHER" id="PTHR33252:SF2">
    <property type="entry name" value="TRANSPOSASE IS4-LIKE DOMAIN-CONTAINING PROTEIN"/>
    <property type="match status" value="1"/>
</dbReference>
<dbReference type="EMBL" id="LHYF01000038">
    <property type="protein sequence ID" value="KXB06447.1"/>
    <property type="molecule type" value="Genomic_DNA"/>
</dbReference>
<comment type="caution">
    <text evidence="2">The sequence shown here is derived from an EMBL/GenBank/DDBJ whole genome shotgun (WGS) entry which is preliminary data.</text>
</comment>
<dbReference type="Proteomes" id="UP000070404">
    <property type="component" value="Unassembled WGS sequence"/>
</dbReference>
<proteinExistence type="predicted"/>
<organism evidence="2 3">
    <name type="scientific">candidate division MSBL1 archaeon SCGC-AAA382C18</name>
    <dbReference type="NCBI Taxonomy" id="1698281"/>
    <lineage>
        <taxon>Archaea</taxon>
        <taxon>Methanobacteriati</taxon>
        <taxon>Methanobacteriota</taxon>
        <taxon>candidate division MSBL1</taxon>
    </lineage>
</organism>
<dbReference type="SUPFAM" id="SSF53098">
    <property type="entry name" value="Ribonuclease H-like"/>
    <property type="match status" value="1"/>
</dbReference>
<dbReference type="PANTHER" id="PTHR33252">
    <property type="entry name" value="THIRD ORF IN TRANSPOSON ISC1160"/>
    <property type="match status" value="1"/>
</dbReference>
<protein>
    <recommendedName>
        <fullName evidence="1">Transposase IS4-like domain-containing protein</fullName>
    </recommendedName>
</protein>
<evidence type="ECO:0000259" key="1">
    <source>
        <dbReference type="Pfam" id="PF01609"/>
    </source>
</evidence>
<evidence type="ECO:0000313" key="2">
    <source>
        <dbReference type="EMBL" id="KXB06447.1"/>
    </source>
</evidence>
<feature type="domain" description="Transposase IS4-like" evidence="1">
    <location>
        <begin position="135"/>
        <end position="284"/>
    </location>
</feature>
<dbReference type="Pfam" id="PF01609">
    <property type="entry name" value="DDE_Tnp_1"/>
    <property type="match status" value="1"/>
</dbReference>
<gene>
    <name evidence="2" type="ORF">AKJ52_02200</name>
</gene>
<name>A0A133VJ44_9EURY</name>
<dbReference type="InterPro" id="IPR002559">
    <property type="entry name" value="Transposase_11"/>
</dbReference>
<dbReference type="AlphaFoldDB" id="A0A133VJ44"/>
<accession>A0A133VJ44</accession>
<dbReference type="GO" id="GO:0006313">
    <property type="term" value="P:DNA transposition"/>
    <property type="evidence" value="ECO:0007669"/>
    <property type="project" value="InterPro"/>
</dbReference>
<dbReference type="InterPro" id="IPR012337">
    <property type="entry name" value="RNaseH-like_sf"/>
</dbReference>
<dbReference type="GO" id="GO:0003677">
    <property type="term" value="F:DNA binding"/>
    <property type="evidence" value="ECO:0007669"/>
    <property type="project" value="InterPro"/>
</dbReference>
<evidence type="ECO:0000313" key="3">
    <source>
        <dbReference type="Proteomes" id="UP000070404"/>
    </source>
</evidence>
<sequence length="335" mass="38646">MFSSLFDPAPNSVYGSFDLAQAVMEMGMDEASAERQSRPSPDVILRRLHEIDEEKSRKRVEELNEQILEMLFPSEELTIAIDFTTLPYYGEEDPMLVSDSRLPGTNLGLKFAVLSVVEKGKTITLKARQVSPFESEVSVLEELLEYAEDLLNPDLVLLDRGFYSVEAVRELKSRDIGFIIPAKKTNPVRDICKKYKKGKAPAETSYTISSVKEEETVRLLITEKETKNGTETHPFITNLDTDPDEASENYSWRWRIETNIRELEKFKPFTTSQSMKLRRLYFLIAMTLYNLWILTRNGSERPRAHEFKDWLEIELITHKVLKNDRTKPPPFPTLA</sequence>
<dbReference type="GO" id="GO:0004803">
    <property type="term" value="F:transposase activity"/>
    <property type="evidence" value="ECO:0007669"/>
    <property type="project" value="InterPro"/>
</dbReference>
<keyword evidence="3" id="KW-1185">Reference proteome</keyword>